<feature type="transmembrane region" description="Helical" evidence="1">
    <location>
        <begin position="373"/>
        <end position="393"/>
    </location>
</feature>
<dbReference type="Gene3D" id="3.30.1490.300">
    <property type="match status" value="1"/>
</dbReference>
<dbReference type="PANTHER" id="PTHR32432">
    <property type="entry name" value="CELL DIVISION PROTEIN FTSA-RELATED"/>
    <property type="match status" value="1"/>
</dbReference>
<dbReference type="Pfam" id="PF14450">
    <property type="entry name" value="FtsA"/>
    <property type="match status" value="1"/>
</dbReference>
<dbReference type="AlphaFoldDB" id="A0A4R9M1D7"/>
<keyword evidence="1" id="KW-1133">Transmembrane helix</keyword>
<proteinExistence type="predicted"/>
<evidence type="ECO:0000256" key="1">
    <source>
        <dbReference type="SAM" id="Phobius"/>
    </source>
</evidence>
<protein>
    <recommendedName>
        <fullName evidence="4">Type IV pilus assembly protein PilM</fullName>
    </recommendedName>
</protein>
<keyword evidence="1" id="KW-0812">Transmembrane</keyword>
<dbReference type="EMBL" id="RQHW01000047">
    <property type="protein sequence ID" value="TGN18548.1"/>
    <property type="molecule type" value="Genomic_DNA"/>
</dbReference>
<sequence>MFSFDQYLAIDYGSTFLKGVLFKKVLGKVTILRTESLPVVELDENEGDPFEYNIVRFIQSFFPEETRFLLNLGIHNLFVRDLTVPLTSEKAIWEVLPFEVENLVPYPMEELEVIGKTWRVGSENSEVISFNVHHSELNRALKPFAKGDLHLSCLSLDSFVLSSLITKYYNSLIHEKTIIQLDIGGKYSILNILHEGKLRHTRQIYLGGEELTEEISKVLKTDLVRADEIKQNIDFSLFAENLLDESENKFLAKYSISQIQFRNIKKFILSKFDDLIHEMENSIFSLPESERPEMLYLSGGGSQFRGLAESIQTRLNLPVNRYEALGIDDPSLVTAIATGIHFESKSQVNFLGTGFAKRINTNRFKLSAFKPHLILVTISLLLLFGVFIIGMILDNRKIAANKKILIEKYKAGMGAEISEDEDVLEAASIKLKEERKKTEIYRLFLSKESILDLLNEATEQFPSSESLPFVLDNFTFEDNYEIQIYGRVNDFADIGTIQSALAKSEKFTNIQAQNKRLITGVTKYKVSFKIKMDIVIPKDDI</sequence>
<comment type="caution">
    <text evidence="2">The sequence shown here is derived from an EMBL/GenBank/DDBJ whole genome shotgun (WGS) entry which is preliminary data.</text>
</comment>
<dbReference type="Proteomes" id="UP000298058">
    <property type="component" value="Unassembled WGS sequence"/>
</dbReference>
<name>A0A4R9M1D7_9LEPT</name>
<keyword evidence="3" id="KW-1185">Reference proteome</keyword>
<reference evidence="2" key="1">
    <citation type="journal article" date="2019" name="PLoS Negl. Trop. Dis.">
        <title>Revisiting the worldwide diversity of Leptospira species in the environment.</title>
        <authorList>
            <person name="Vincent A.T."/>
            <person name="Schiettekatte O."/>
            <person name="Bourhy P."/>
            <person name="Veyrier F.J."/>
            <person name="Picardeau M."/>
        </authorList>
    </citation>
    <scope>NUCLEOTIDE SEQUENCE [LARGE SCALE GENOMIC DNA]</scope>
    <source>
        <strain evidence="2">201300427</strain>
    </source>
</reference>
<dbReference type="Gene3D" id="3.30.420.40">
    <property type="match status" value="2"/>
</dbReference>
<evidence type="ECO:0000313" key="2">
    <source>
        <dbReference type="EMBL" id="TGN18548.1"/>
    </source>
</evidence>
<evidence type="ECO:0008006" key="4">
    <source>
        <dbReference type="Google" id="ProtNLM"/>
    </source>
</evidence>
<keyword evidence="1" id="KW-0472">Membrane</keyword>
<organism evidence="2 3">
    <name type="scientific">Leptospira idonii</name>
    <dbReference type="NCBI Taxonomy" id="1193500"/>
    <lineage>
        <taxon>Bacteria</taxon>
        <taxon>Pseudomonadati</taxon>
        <taxon>Spirochaetota</taxon>
        <taxon>Spirochaetia</taxon>
        <taxon>Leptospirales</taxon>
        <taxon>Leptospiraceae</taxon>
        <taxon>Leptospira</taxon>
    </lineage>
</organism>
<dbReference type="PANTHER" id="PTHR32432:SF3">
    <property type="entry name" value="ETHANOLAMINE UTILIZATION PROTEIN EUTJ"/>
    <property type="match status" value="1"/>
</dbReference>
<evidence type="ECO:0000313" key="3">
    <source>
        <dbReference type="Proteomes" id="UP000298058"/>
    </source>
</evidence>
<dbReference type="OrthoDB" id="5431056at2"/>
<dbReference type="InterPro" id="IPR050696">
    <property type="entry name" value="FtsA/MreB"/>
</dbReference>
<accession>A0A4R9M1D7</accession>
<dbReference type="SUPFAM" id="SSF53067">
    <property type="entry name" value="Actin-like ATPase domain"/>
    <property type="match status" value="1"/>
</dbReference>
<dbReference type="InterPro" id="IPR043129">
    <property type="entry name" value="ATPase_NBD"/>
</dbReference>
<dbReference type="RefSeq" id="WP_135761231.1">
    <property type="nucleotide sequence ID" value="NZ_RQHW01000047.1"/>
</dbReference>
<gene>
    <name evidence="2" type="ORF">EHS15_14270</name>
</gene>